<organism evidence="2 3">
    <name type="scientific">Pleurodeles waltl</name>
    <name type="common">Iberian ribbed newt</name>
    <dbReference type="NCBI Taxonomy" id="8319"/>
    <lineage>
        <taxon>Eukaryota</taxon>
        <taxon>Metazoa</taxon>
        <taxon>Chordata</taxon>
        <taxon>Craniata</taxon>
        <taxon>Vertebrata</taxon>
        <taxon>Euteleostomi</taxon>
        <taxon>Amphibia</taxon>
        <taxon>Batrachia</taxon>
        <taxon>Caudata</taxon>
        <taxon>Salamandroidea</taxon>
        <taxon>Salamandridae</taxon>
        <taxon>Pleurodelinae</taxon>
        <taxon>Pleurodeles</taxon>
    </lineage>
</organism>
<dbReference type="EMBL" id="JANPWB010000008">
    <property type="protein sequence ID" value="KAJ1159508.1"/>
    <property type="molecule type" value="Genomic_DNA"/>
</dbReference>
<keyword evidence="3" id="KW-1185">Reference proteome</keyword>
<evidence type="ECO:0000256" key="1">
    <source>
        <dbReference type="SAM" id="MobiDB-lite"/>
    </source>
</evidence>
<sequence length="107" mass="11191">MAPRARPPASFSPVGVFTGSARPKGAAPRLLPPGCRLHGRCPALQVSRTRAGRPRSPADPASLVFLSAAIGHVSLSEEPEGGGTSELRNRAHRIREAPRQPSLADGI</sequence>
<feature type="region of interest" description="Disordered" evidence="1">
    <location>
        <begin position="1"/>
        <end position="33"/>
    </location>
</feature>
<name>A0AAV7S8E9_PLEWA</name>
<dbReference type="Proteomes" id="UP001066276">
    <property type="component" value="Chromosome 4_2"/>
</dbReference>
<comment type="caution">
    <text evidence="2">The sequence shown here is derived from an EMBL/GenBank/DDBJ whole genome shotgun (WGS) entry which is preliminary data.</text>
</comment>
<evidence type="ECO:0000313" key="2">
    <source>
        <dbReference type="EMBL" id="KAJ1159508.1"/>
    </source>
</evidence>
<dbReference type="AlphaFoldDB" id="A0AAV7S8E9"/>
<gene>
    <name evidence="2" type="ORF">NDU88_000015</name>
</gene>
<protein>
    <submittedName>
        <fullName evidence="2">Uncharacterized protein</fullName>
    </submittedName>
</protein>
<feature type="region of interest" description="Disordered" evidence="1">
    <location>
        <begin position="75"/>
        <end position="107"/>
    </location>
</feature>
<evidence type="ECO:0000313" key="3">
    <source>
        <dbReference type="Proteomes" id="UP001066276"/>
    </source>
</evidence>
<proteinExistence type="predicted"/>
<reference evidence="2" key="1">
    <citation type="journal article" date="2022" name="bioRxiv">
        <title>Sequencing and chromosome-scale assembly of the giantPleurodeles waltlgenome.</title>
        <authorList>
            <person name="Brown T."/>
            <person name="Elewa A."/>
            <person name="Iarovenko S."/>
            <person name="Subramanian E."/>
            <person name="Araus A.J."/>
            <person name="Petzold A."/>
            <person name="Susuki M."/>
            <person name="Suzuki K.-i.T."/>
            <person name="Hayashi T."/>
            <person name="Toyoda A."/>
            <person name="Oliveira C."/>
            <person name="Osipova E."/>
            <person name="Leigh N.D."/>
            <person name="Simon A."/>
            <person name="Yun M.H."/>
        </authorList>
    </citation>
    <scope>NUCLEOTIDE SEQUENCE</scope>
    <source>
        <strain evidence="2">20211129_DDA</strain>
        <tissue evidence="2">Liver</tissue>
    </source>
</reference>
<accession>A0AAV7S8E9</accession>